<sequence length="476" mass="52684">MKKVFRFKRGVVSPHTQDEPPMATMLTYLPLYLPQDILDLIVDELGSYAERHKPVALSTLASCALVSQSISARARGHLFSTICLRWKPYTSTADARRDRNRALKHIMEADTQFVSFVRTLGLSLDDDGWGTDDFSGVLTMLYSTPRSGLRSLRLVTSPSSLVPRLWWSDVEGAGRKAFINLCLSGCLAELVIHGPMKDSILLLAKIPRGLVSMELCNVSFLSIGSGIGLDVGDGEGAKLENLVVNQVSAAALFADLEAGSALRTRILAMMQGLKTLELERVHVWEDGRHFAFAVVLEQCARSLRRLVWSVEPFQDHISTLLSHVPLSSFTALRFLTFKIWTKDGFVPNVNTRHIFSAIQDSSLLSLEHITFTIRLISTTSTPKTGTIDDLTDPVKGWSWGTLDAVLGRTTRYPSLVMVEIDLGNVGLDIGSRFVTEEAYAKEEARGHLEALFPSIVARGVNLKISFEGIYFCSRHT</sequence>
<organism evidence="1 2">
    <name type="scientific">Cyclocybe aegerita</name>
    <name type="common">Black poplar mushroom</name>
    <name type="synonym">Agrocybe aegerita</name>
    <dbReference type="NCBI Taxonomy" id="1973307"/>
    <lineage>
        <taxon>Eukaryota</taxon>
        <taxon>Fungi</taxon>
        <taxon>Dikarya</taxon>
        <taxon>Basidiomycota</taxon>
        <taxon>Agaricomycotina</taxon>
        <taxon>Agaricomycetes</taxon>
        <taxon>Agaricomycetidae</taxon>
        <taxon>Agaricales</taxon>
        <taxon>Agaricineae</taxon>
        <taxon>Bolbitiaceae</taxon>
        <taxon>Cyclocybe</taxon>
    </lineage>
</organism>
<accession>A0A8S0WAX4</accession>
<dbReference type="OrthoDB" id="2745898at2759"/>
<name>A0A8S0WAX4_CYCAE</name>
<dbReference type="AlphaFoldDB" id="A0A8S0WAX4"/>
<dbReference type="Proteomes" id="UP000467700">
    <property type="component" value="Unassembled WGS sequence"/>
</dbReference>
<keyword evidence="2" id="KW-1185">Reference proteome</keyword>
<protein>
    <submittedName>
        <fullName evidence="1">Uncharacterized protein</fullName>
    </submittedName>
</protein>
<proteinExistence type="predicted"/>
<comment type="caution">
    <text evidence="1">The sequence shown here is derived from an EMBL/GenBank/DDBJ whole genome shotgun (WGS) entry which is preliminary data.</text>
</comment>
<evidence type="ECO:0000313" key="1">
    <source>
        <dbReference type="EMBL" id="CAA7263486.1"/>
    </source>
</evidence>
<dbReference type="EMBL" id="CACVBS010000039">
    <property type="protein sequence ID" value="CAA7263486.1"/>
    <property type="molecule type" value="Genomic_DNA"/>
</dbReference>
<gene>
    <name evidence="1" type="ORF">AAE3_LOCUS5523</name>
</gene>
<evidence type="ECO:0000313" key="2">
    <source>
        <dbReference type="Proteomes" id="UP000467700"/>
    </source>
</evidence>
<reference evidence="1 2" key="1">
    <citation type="submission" date="2020-01" db="EMBL/GenBank/DDBJ databases">
        <authorList>
            <person name="Gupta K D."/>
        </authorList>
    </citation>
    <scope>NUCLEOTIDE SEQUENCE [LARGE SCALE GENOMIC DNA]</scope>
</reference>